<name>A0A9W9X2E0_9EURO</name>
<evidence type="ECO:0000313" key="1">
    <source>
        <dbReference type="EMBL" id="KAJ5481179.1"/>
    </source>
</evidence>
<gene>
    <name evidence="1" type="ORF">N7539_007073</name>
</gene>
<reference evidence="1" key="2">
    <citation type="journal article" date="2023" name="IMA Fungus">
        <title>Comparative genomic study of the Penicillium genus elucidates a diverse pangenome and 15 lateral gene transfer events.</title>
        <authorList>
            <person name="Petersen C."/>
            <person name="Sorensen T."/>
            <person name="Nielsen M.R."/>
            <person name="Sondergaard T.E."/>
            <person name="Sorensen J.L."/>
            <person name="Fitzpatrick D.A."/>
            <person name="Frisvad J.C."/>
            <person name="Nielsen K.L."/>
        </authorList>
    </citation>
    <scope>NUCLEOTIDE SEQUENCE</scope>
    <source>
        <strain evidence="1">IBT 30728</strain>
    </source>
</reference>
<evidence type="ECO:0000313" key="2">
    <source>
        <dbReference type="Proteomes" id="UP001148312"/>
    </source>
</evidence>
<dbReference type="AlphaFoldDB" id="A0A9W9X2E0"/>
<reference evidence="1" key="1">
    <citation type="submission" date="2022-12" db="EMBL/GenBank/DDBJ databases">
        <authorList>
            <person name="Petersen C."/>
        </authorList>
    </citation>
    <scope>NUCLEOTIDE SEQUENCE</scope>
    <source>
        <strain evidence="1">IBT 30728</strain>
    </source>
</reference>
<dbReference type="EMBL" id="JAPWDQ010000009">
    <property type="protein sequence ID" value="KAJ5481179.1"/>
    <property type="molecule type" value="Genomic_DNA"/>
</dbReference>
<proteinExistence type="predicted"/>
<dbReference type="Proteomes" id="UP001148312">
    <property type="component" value="Unassembled WGS sequence"/>
</dbReference>
<comment type="caution">
    <text evidence="1">The sequence shown here is derived from an EMBL/GenBank/DDBJ whole genome shotgun (WGS) entry which is preliminary data.</text>
</comment>
<dbReference type="RefSeq" id="XP_056788609.1">
    <property type="nucleotide sequence ID" value="XM_056936674.1"/>
</dbReference>
<dbReference type="GeneID" id="81626923"/>
<sequence>MRTAFMRVAIGSRLWELKPRIHPRLRNRSSVLKCVGNRKHAAFKVLMRRGCTSVPRFYGYYERKQREFDLVPGVYIKYVVWKKVSRESLTQQYFWSLAPTTREEMRVRVRVRAAYDSRDVLRCGMAPEMYETSKIIL</sequence>
<accession>A0A9W9X2E0</accession>
<keyword evidence="2" id="KW-1185">Reference proteome</keyword>
<protein>
    <submittedName>
        <fullName evidence="1">Uncharacterized protein</fullName>
    </submittedName>
</protein>
<organism evidence="1 2">
    <name type="scientific">Penicillium diatomitis</name>
    <dbReference type="NCBI Taxonomy" id="2819901"/>
    <lineage>
        <taxon>Eukaryota</taxon>
        <taxon>Fungi</taxon>
        <taxon>Dikarya</taxon>
        <taxon>Ascomycota</taxon>
        <taxon>Pezizomycotina</taxon>
        <taxon>Eurotiomycetes</taxon>
        <taxon>Eurotiomycetidae</taxon>
        <taxon>Eurotiales</taxon>
        <taxon>Aspergillaceae</taxon>
        <taxon>Penicillium</taxon>
    </lineage>
</organism>